<name>A0AAP9YEG9_9GAMM</name>
<accession>A0AAP9YEG9</accession>
<proteinExistence type="predicted"/>
<evidence type="ECO:0000313" key="2">
    <source>
        <dbReference type="Proteomes" id="UP000596192"/>
    </source>
</evidence>
<organism evidence="1 2">
    <name type="scientific">Azotobacter chroococcum</name>
    <dbReference type="NCBI Taxonomy" id="353"/>
    <lineage>
        <taxon>Bacteria</taxon>
        <taxon>Pseudomonadati</taxon>
        <taxon>Pseudomonadota</taxon>
        <taxon>Gammaproteobacteria</taxon>
        <taxon>Pseudomonadales</taxon>
        <taxon>Pseudomonadaceae</taxon>
        <taxon>Azotobacter</taxon>
    </lineage>
</organism>
<reference evidence="1 2" key="1">
    <citation type="submission" date="2020-12" db="EMBL/GenBank/DDBJ databases">
        <title>Genomic Analysis and Response surface optimization of nitrogen-fixing conditions for A. chroococcum strain HR1, Isolation from rhizosphere soil.</title>
        <authorList>
            <person name="Li J."/>
            <person name="Yang H."/>
            <person name="Liu H."/>
            <person name="Wang C."/>
            <person name="Tian Y."/>
            <person name="Lu X.Y."/>
        </authorList>
    </citation>
    <scope>NUCLEOTIDE SEQUENCE [LARGE SCALE GENOMIC DNA]</scope>
    <source>
        <strain evidence="1 2">HR1</strain>
    </source>
</reference>
<sequence length="214" mass="24027">METFVAIDSAVWGLPDQSGDAVVAYEEIIREIAATCRVIAHRRDSSKKVRGAARVVVTVETAPRLVDLFHNSRAGYRAQYYSSPELGERANRYAVEQLTPIVLRQLHQAHKRSCPLDFVEASLSGLRTKVWIHQGLWLRAAASADCLLYPDHWTACAKRAKGKNARKKLRWGRLAPKVETRLEIKGTVLSPDGLEVTAAFKRCRGFEIHNFGFT</sequence>
<dbReference type="AlphaFoldDB" id="A0AAP9YEG9"/>
<evidence type="ECO:0000313" key="1">
    <source>
        <dbReference type="EMBL" id="QQE89226.1"/>
    </source>
</evidence>
<gene>
    <name evidence="1" type="ORF">GKQ51_02325</name>
</gene>
<dbReference type="RefSeq" id="WP_136888801.1">
    <property type="nucleotide sequence ID" value="NZ_CP066310.1"/>
</dbReference>
<dbReference type="EMBL" id="CP066310">
    <property type="protein sequence ID" value="QQE89226.1"/>
    <property type="molecule type" value="Genomic_DNA"/>
</dbReference>
<dbReference type="Proteomes" id="UP000596192">
    <property type="component" value="Chromosome"/>
</dbReference>
<protein>
    <submittedName>
        <fullName evidence="1">Uncharacterized protein</fullName>
    </submittedName>
</protein>